<evidence type="ECO:0000313" key="6">
    <source>
        <dbReference type="EMBL" id="GED66865.1"/>
    </source>
</evidence>
<keyword evidence="9" id="KW-1185">Reference proteome</keyword>
<dbReference type="PANTHER" id="PTHR43479:SF11">
    <property type="entry name" value="ACREF_ENVCD OPERON REPRESSOR-RELATED"/>
    <property type="match status" value="1"/>
</dbReference>
<evidence type="ECO:0000256" key="4">
    <source>
        <dbReference type="PROSITE-ProRule" id="PRU00335"/>
    </source>
</evidence>
<dbReference type="PROSITE" id="PS50977">
    <property type="entry name" value="HTH_TETR_2"/>
    <property type="match status" value="1"/>
</dbReference>
<dbReference type="InterPro" id="IPR036271">
    <property type="entry name" value="Tet_transcr_reg_TetR-rel_C_sf"/>
</dbReference>
<evidence type="ECO:0000256" key="3">
    <source>
        <dbReference type="ARBA" id="ARBA00023163"/>
    </source>
</evidence>
<feature type="DNA-binding region" description="H-T-H motif" evidence="4">
    <location>
        <begin position="36"/>
        <end position="55"/>
    </location>
</feature>
<comment type="caution">
    <text evidence="7">The sequence shown here is derived from an EMBL/GenBank/DDBJ whole genome shotgun (WGS) entry which is preliminary data.</text>
</comment>
<accession>A0A0K9YQJ0</accession>
<dbReference type="Gene3D" id="1.10.357.10">
    <property type="entry name" value="Tetracycline Repressor, domain 2"/>
    <property type="match status" value="1"/>
</dbReference>
<keyword evidence="2 4" id="KW-0238">DNA-binding</keyword>
<protein>
    <submittedName>
        <fullName evidence="7">TetR family transcriptional regulator</fullName>
    </submittedName>
    <submittedName>
        <fullName evidence="6">TetR-family regulatory protein</fullName>
    </submittedName>
</protein>
<sequence>MVRRRLTQVERKKETRQLLLESAVETFAKFGFHGASVDKIAETAGFSKGAVYAHFHSKEELFLAIMEQQMHVHVQNILKVIDQHQSISHFIETMQDYVHSIRQENRAWSMLNMEFLLYAMREESVSHKWSEMIRKSIRQMSEAIEQLLVKQSHQPPLSAEEMAWTILSLENGMAIFYYISKEDMPVHIYGKALHNVLFNTVQEK</sequence>
<dbReference type="SUPFAM" id="SSF46689">
    <property type="entry name" value="Homeodomain-like"/>
    <property type="match status" value="1"/>
</dbReference>
<dbReference type="Gene3D" id="1.10.10.60">
    <property type="entry name" value="Homeodomain-like"/>
    <property type="match status" value="1"/>
</dbReference>
<dbReference type="AlphaFoldDB" id="A0A0K9YQJ0"/>
<dbReference type="RefSeq" id="WP_049739939.1">
    <property type="nucleotide sequence ID" value="NZ_BJON01000002.1"/>
</dbReference>
<dbReference type="FunFam" id="1.10.10.60:FF:000141">
    <property type="entry name" value="TetR family transcriptional regulator"/>
    <property type="match status" value="1"/>
</dbReference>
<proteinExistence type="predicted"/>
<reference evidence="8" key="1">
    <citation type="submission" date="2015-07" db="EMBL/GenBank/DDBJ databases">
        <title>Genome sequencing project for genomic taxonomy and phylogenomics of Bacillus-like bacteria.</title>
        <authorList>
            <person name="Liu B."/>
            <person name="Wang J."/>
            <person name="Zhu Y."/>
            <person name="Liu G."/>
            <person name="Chen Q."/>
            <person name="Chen Z."/>
            <person name="Lan J."/>
            <person name="Che J."/>
            <person name="Ge C."/>
            <person name="Shi H."/>
            <person name="Pan Z."/>
            <person name="Liu X."/>
        </authorList>
    </citation>
    <scope>NUCLEOTIDE SEQUENCE [LARGE SCALE GENOMIC DNA]</scope>
    <source>
        <strain evidence="8">DSM 9887</strain>
    </source>
</reference>
<evidence type="ECO:0000256" key="2">
    <source>
        <dbReference type="ARBA" id="ARBA00023125"/>
    </source>
</evidence>
<dbReference type="GO" id="GO:0003677">
    <property type="term" value="F:DNA binding"/>
    <property type="evidence" value="ECO:0007669"/>
    <property type="project" value="UniProtKB-UniRule"/>
</dbReference>
<dbReference type="InterPro" id="IPR001647">
    <property type="entry name" value="HTH_TetR"/>
</dbReference>
<dbReference type="EMBL" id="LGIQ01000009">
    <property type="protein sequence ID" value="KNB70907.1"/>
    <property type="molecule type" value="Genomic_DNA"/>
</dbReference>
<evidence type="ECO:0000313" key="7">
    <source>
        <dbReference type="EMBL" id="KNB70907.1"/>
    </source>
</evidence>
<reference evidence="6 9" key="3">
    <citation type="submission" date="2019-06" db="EMBL/GenBank/DDBJ databases">
        <title>Whole genome shotgun sequence of Brevibacillus reuszeri NBRC 15719.</title>
        <authorList>
            <person name="Hosoyama A."/>
            <person name="Uohara A."/>
            <person name="Ohji S."/>
            <person name="Ichikawa N."/>
        </authorList>
    </citation>
    <scope>NUCLEOTIDE SEQUENCE [LARGE SCALE GENOMIC DNA]</scope>
    <source>
        <strain evidence="6 9">NBRC 15719</strain>
    </source>
</reference>
<name>A0A0K9YQJ0_9BACL</name>
<organism evidence="7 8">
    <name type="scientific">Brevibacillus reuszeri</name>
    <dbReference type="NCBI Taxonomy" id="54915"/>
    <lineage>
        <taxon>Bacteria</taxon>
        <taxon>Bacillati</taxon>
        <taxon>Bacillota</taxon>
        <taxon>Bacilli</taxon>
        <taxon>Bacillales</taxon>
        <taxon>Paenibacillaceae</taxon>
        <taxon>Brevibacillus</taxon>
    </lineage>
</organism>
<keyword evidence="1" id="KW-0805">Transcription regulation</keyword>
<dbReference type="GO" id="GO:0045892">
    <property type="term" value="P:negative regulation of DNA-templated transcription"/>
    <property type="evidence" value="ECO:0007669"/>
    <property type="project" value="UniProtKB-ARBA"/>
</dbReference>
<dbReference type="PATRIC" id="fig|54915.3.peg.2876"/>
<dbReference type="Proteomes" id="UP000036834">
    <property type="component" value="Unassembled WGS sequence"/>
</dbReference>
<dbReference type="STRING" id="54915.ADS79_18885"/>
<evidence type="ECO:0000313" key="8">
    <source>
        <dbReference type="Proteomes" id="UP000036834"/>
    </source>
</evidence>
<dbReference type="EMBL" id="BJON01000002">
    <property type="protein sequence ID" value="GED66865.1"/>
    <property type="molecule type" value="Genomic_DNA"/>
</dbReference>
<dbReference type="SUPFAM" id="SSF48498">
    <property type="entry name" value="Tetracyclin repressor-like, C-terminal domain"/>
    <property type="match status" value="1"/>
</dbReference>
<evidence type="ECO:0000259" key="5">
    <source>
        <dbReference type="PROSITE" id="PS50977"/>
    </source>
</evidence>
<keyword evidence="3" id="KW-0804">Transcription</keyword>
<dbReference type="Proteomes" id="UP000319578">
    <property type="component" value="Unassembled WGS sequence"/>
</dbReference>
<dbReference type="OrthoDB" id="9814200at2"/>
<reference evidence="7" key="2">
    <citation type="submission" date="2015-07" db="EMBL/GenBank/DDBJ databases">
        <title>MeaNS - Measles Nucleotide Surveillance Program.</title>
        <authorList>
            <person name="Tran T."/>
            <person name="Druce J."/>
        </authorList>
    </citation>
    <scope>NUCLEOTIDE SEQUENCE</scope>
    <source>
        <strain evidence="7">DSM 9887</strain>
    </source>
</reference>
<dbReference type="InterPro" id="IPR050624">
    <property type="entry name" value="HTH-type_Tx_Regulator"/>
</dbReference>
<gene>
    <name evidence="7" type="ORF">ADS79_18885</name>
    <name evidence="6" type="ORF">BRE01_05670</name>
</gene>
<dbReference type="PANTHER" id="PTHR43479">
    <property type="entry name" value="ACREF/ENVCD OPERON REPRESSOR-RELATED"/>
    <property type="match status" value="1"/>
</dbReference>
<evidence type="ECO:0000313" key="9">
    <source>
        <dbReference type="Proteomes" id="UP000319578"/>
    </source>
</evidence>
<evidence type="ECO:0000256" key="1">
    <source>
        <dbReference type="ARBA" id="ARBA00023015"/>
    </source>
</evidence>
<feature type="domain" description="HTH tetR-type" evidence="5">
    <location>
        <begin position="13"/>
        <end position="73"/>
    </location>
</feature>
<dbReference type="Pfam" id="PF00440">
    <property type="entry name" value="TetR_N"/>
    <property type="match status" value="1"/>
</dbReference>
<dbReference type="InterPro" id="IPR009057">
    <property type="entry name" value="Homeodomain-like_sf"/>
</dbReference>
<dbReference type="PRINTS" id="PR00455">
    <property type="entry name" value="HTHTETR"/>
</dbReference>